<dbReference type="EMBL" id="FODT01000001">
    <property type="protein sequence ID" value="SEO08041.1"/>
    <property type="molecule type" value="Genomic_DNA"/>
</dbReference>
<name>A0A1H8LSF7_9BRAD</name>
<evidence type="ECO:0000256" key="1">
    <source>
        <dbReference type="SAM" id="MobiDB-lite"/>
    </source>
</evidence>
<evidence type="ECO:0000313" key="2">
    <source>
        <dbReference type="EMBL" id="SEO08041.1"/>
    </source>
</evidence>
<dbReference type="Proteomes" id="UP000199615">
    <property type="component" value="Unassembled WGS sequence"/>
</dbReference>
<sequence length="119" mass="12837">MTEFDDGDFDGMDEQDAREALTRKMRTEGAIIAYRTAVAICLDPKATAAAKASAVNSLLRAGGFFADQDADDEKAPHEMTPNEINAALQKVEAQLAQREAGPSQGRAPPQQRRKGGLFD</sequence>
<evidence type="ECO:0000313" key="3">
    <source>
        <dbReference type="Proteomes" id="UP000199615"/>
    </source>
</evidence>
<reference evidence="3" key="1">
    <citation type="submission" date="2016-10" db="EMBL/GenBank/DDBJ databases">
        <authorList>
            <person name="Varghese N."/>
            <person name="Submissions S."/>
        </authorList>
    </citation>
    <scope>NUCLEOTIDE SEQUENCE [LARGE SCALE GENOMIC DNA]</scope>
    <source>
        <strain evidence="3">DSM 123</strain>
    </source>
</reference>
<gene>
    <name evidence="2" type="ORF">SAMN05444123_101202</name>
</gene>
<protein>
    <submittedName>
        <fullName evidence="2">Uncharacterized protein</fullName>
    </submittedName>
</protein>
<feature type="region of interest" description="Disordered" evidence="1">
    <location>
        <begin position="94"/>
        <end position="119"/>
    </location>
</feature>
<dbReference type="AlphaFoldDB" id="A0A1H8LSF7"/>
<keyword evidence="3" id="KW-1185">Reference proteome</keyword>
<proteinExistence type="predicted"/>
<organism evidence="2 3">
    <name type="scientific">Rhodopseudomonas pseudopalustris</name>
    <dbReference type="NCBI Taxonomy" id="1513892"/>
    <lineage>
        <taxon>Bacteria</taxon>
        <taxon>Pseudomonadati</taxon>
        <taxon>Pseudomonadota</taxon>
        <taxon>Alphaproteobacteria</taxon>
        <taxon>Hyphomicrobiales</taxon>
        <taxon>Nitrobacteraceae</taxon>
        <taxon>Rhodopseudomonas</taxon>
    </lineage>
</organism>
<dbReference type="RefSeq" id="WP_175557575.1">
    <property type="nucleotide sequence ID" value="NZ_FODT01000001.1"/>
</dbReference>
<accession>A0A1H8LSF7</accession>